<gene>
    <name evidence="1" type="ORF">JF535_05265</name>
</gene>
<proteinExistence type="predicted"/>
<evidence type="ECO:0008006" key="3">
    <source>
        <dbReference type="Google" id="ProtNLM"/>
    </source>
</evidence>
<name>A0ABS3E4M8_9GAMM</name>
<accession>A0ABS3E4M8</accession>
<evidence type="ECO:0000313" key="2">
    <source>
        <dbReference type="Proteomes" id="UP000664293"/>
    </source>
</evidence>
<keyword evidence="2" id="KW-1185">Reference proteome</keyword>
<sequence>MTEATEAVEACIEVPAQGKVEMNFTLEPTGADQKWILKDDNGDEWDTICVKFDGVKSGGVGKSGKAELTIQMVNSDLVFKKLAGNVDGINIYDVVNDGDEGISSCKVDSQNAQQLKMVLKANKQTENAFSFKWVAEDTSGNEVLSADPRTVLEPQ</sequence>
<dbReference type="RefSeq" id="WP_206999855.1">
    <property type="nucleotide sequence ID" value="NZ_JAEKJR010000001.1"/>
</dbReference>
<organism evidence="1 2">
    <name type="scientific">Microbulbifer salipaludis</name>
    <dbReference type="NCBI Taxonomy" id="187980"/>
    <lineage>
        <taxon>Bacteria</taxon>
        <taxon>Pseudomonadati</taxon>
        <taxon>Pseudomonadota</taxon>
        <taxon>Gammaproteobacteria</taxon>
        <taxon>Cellvibrionales</taxon>
        <taxon>Microbulbiferaceae</taxon>
        <taxon>Microbulbifer</taxon>
    </lineage>
</organism>
<evidence type="ECO:0000313" key="1">
    <source>
        <dbReference type="EMBL" id="MBN8430261.1"/>
    </source>
</evidence>
<comment type="caution">
    <text evidence="1">The sequence shown here is derived from an EMBL/GenBank/DDBJ whole genome shotgun (WGS) entry which is preliminary data.</text>
</comment>
<protein>
    <recommendedName>
        <fullName evidence="3">PLAT domain-containing protein</fullName>
    </recommendedName>
</protein>
<dbReference type="EMBL" id="JAEKJR010000001">
    <property type="protein sequence ID" value="MBN8430261.1"/>
    <property type="molecule type" value="Genomic_DNA"/>
</dbReference>
<reference evidence="1 2" key="1">
    <citation type="submission" date="2020-12" db="EMBL/GenBank/DDBJ databases">
        <title>Oil enriched cultivation method for isolating marine PHA-producing bacteria.</title>
        <authorList>
            <person name="Zheng W."/>
            <person name="Yu S."/>
            <person name="Huang Y."/>
        </authorList>
    </citation>
    <scope>NUCLEOTIDE SEQUENCE [LARGE SCALE GENOMIC DNA]</scope>
    <source>
        <strain evidence="1 2">SN0-2</strain>
    </source>
</reference>
<dbReference type="Proteomes" id="UP000664293">
    <property type="component" value="Unassembled WGS sequence"/>
</dbReference>